<comment type="similarity">
    <text evidence="1">Belongs to the ABC transporter superfamily.</text>
</comment>
<name>A0A059TWI9_HALMT</name>
<dbReference type="AlphaFoldDB" id="A0A059TWI9"/>
<evidence type="ECO:0000313" key="7">
    <source>
        <dbReference type="EMBL" id="QCQ74134.1"/>
    </source>
</evidence>
<reference evidence="6 8" key="1">
    <citation type="submission" date="2014-04" db="EMBL/GenBank/DDBJ databases">
        <title>Transcriptional profiles of Haloferax mediterranei on the basis of nitrogen availability.</title>
        <authorList>
            <person name="Bautista V."/>
        </authorList>
    </citation>
    <scope>NUCLEOTIDE SEQUENCE [LARGE SCALE GENOMIC DNA]</scope>
    <source>
        <strain evidence="6">ATCC 33500</strain>
        <strain evidence="8">ATCC 33500 / DSM 1411 / JCM 8866 / NBRC 14739 / NCIMB 2177 / R-4</strain>
    </source>
</reference>
<dbReference type="RefSeq" id="WP_049917470.1">
    <property type="nucleotide sequence ID" value="NC_017941.2"/>
</dbReference>
<keyword evidence="2" id="KW-0813">Transport</keyword>
<dbReference type="GeneID" id="40155174"/>
<reference evidence="7 9" key="2">
    <citation type="submission" date="2019-04" db="EMBL/GenBank/DDBJ databases">
        <title>Methylomes of two halophilic Archaea, Haloarcula marismortui and Haloferax mediterranei.</title>
        <authorList>
            <person name="DasSarma S."/>
            <person name="DasSarma P."/>
            <person name="DasSarma S."/>
            <person name="Fomenkov A."/>
            <person name="Vincze T."/>
            <person name="Anton B.P."/>
            <person name="Roberts R.J."/>
        </authorList>
    </citation>
    <scope>NUCLEOTIDE SEQUENCE [LARGE SCALE GENOMIC DNA]</scope>
    <source>
        <strain evidence="7">ATCC 33500</strain>
        <strain evidence="9">ATCC 33500 / DSM 1411 / JCM 8866 / NBRC 14739 / NCIMB 2177 / R-4</strain>
    </source>
</reference>
<protein>
    <submittedName>
        <fullName evidence="6">ABC transporter ATP-binding protein</fullName>
    </submittedName>
</protein>
<dbReference type="SMART" id="SM00382">
    <property type="entry name" value="AAA"/>
    <property type="match status" value="1"/>
</dbReference>
<dbReference type="InterPro" id="IPR003439">
    <property type="entry name" value="ABC_transporter-like_ATP-bd"/>
</dbReference>
<dbReference type="CDD" id="cd03264">
    <property type="entry name" value="ABC_drug_resistance_like"/>
    <property type="match status" value="1"/>
</dbReference>
<dbReference type="SUPFAM" id="SSF52540">
    <property type="entry name" value="P-loop containing nucleoside triphosphate hydrolases"/>
    <property type="match status" value="1"/>
</dbReference>
<accession>A0A059TWI9</accession>
<feature type="domain" description="ABC transporter" evidence="5">
    <location>
        <begin position="3"/>
        <end position="232"/>
    </location>
</feature>
<proteinExistence type="inferred from homology"/>
<dbReference type="OrthoDB" id="87732at2157"/>
<evidence type="ECO:0000256" key="2">
    <source>
        <dbReference type="ARBA" id="ARBA00022448"/>
    </source>
</evidence>
<evidence type="ECO:0000259" key="5">
    <source>
        <dbReference type="PROSITE" id="PS50893"/>
    </source>
</evidence>
<dbReference type="Proteomes" id="UP000299011">
    <property type="component" value="Chromosome"/>
</dbReference>
<dbReference type="PROSITE" id="PS00211">
    <property type="entry name" value="ABC_TRANSPORTER_1"/>
    <property type="match status" value="1"/>
</dbReference>
<dbReference type="EMBL" id="CP007551">
    <property type="protein sequence ID" value="AHZ23002.1"/>
    <property type="molecule type" value="Genomic_DNA"/>
</dbReference>
<dbReference type="InterPro" id="IPR003593">
    <property type="entry name" value="AAA+_ATPase"/>
</dbReference>
<dbReference type="Gene3D" id="3.40.50.300">
    <property type="entry name" value="P-loop containing nucleotide triphosphate hydrolases"/>
    <property type="match status" value="1"/>
</dbReference>
<organism evidence="6 8">
    <name type="scientific">Haloferax mediterranei (strain ATCC 33500 / DSM 1411 / JCM 8866 / NBRC 14739 / NCIMB 2177 / R-4)</name>
    <name type="common">Halobacterium mediterranei</name>
    <dbReference type="NCBI Taxonomy" id="523841"/>
    <lineage>
        <taxon>Archaea</taxon>
        <taxon>Methanobacteriati</taxon>
        <taxon>Methanobacteriota</taxon>
        <taxon>Stenosarchaea group</taxon>
        <taxon>Halobacteria</taxon>
        <taxon>Halobacteriales</taxon>
        <taxon>Haloferacaceae</taxon>
        <taxon>Haloferax</taxon>
    </lineage>
</organism>
<dbReference type="EMBL" id="CP039139">
    <property type="protein sequence ID" value="QCQ74134.1"/>
    <property type="molecule type" value="Genomic_DNA"/>
</dbReference>
<evidence type="ECO:0000313" key="8">
    <source>
        <dbReference type="Proteomes" id="UP000027075"/>
    </source>
</evidence>
<evidence type="ECO:0000313" key="9">
    <source>
        <dbReference type="Proteomes" id="UP000299011"/>
    </source>
</evidence>
<dbReference type="GO" id="GO:0005524">
    <property type="term" value="F:ATP binding"/>
    <property type="evidence" value="ECO:0007669"/>
    <property type="project" value="UniProtKB-KW"/>
</dbReference>
<evidence type="ECO:0000256" key="3">
    <source>
        <dbReference type="ARBA" id="ARBA00022741"/>
    </source>
</evidence>
<evidence type="ECO:0000256" key="4">
    <source>
        <dbReference type="ARBA" id="ARBA00022840"/>
    </source>
</evidence>
<evidence type="ECO:0000313" key="6">
    <source>
        <dbReference type="EMBL" id="AHZ23002.1"/>
    </source>
</evidence>
<dbReference type="GO" id="GO:0016887">
    <property type="term" value="F:ATP hydrolysis activity"/>
    <property type="evidence" value="ECO:0007669"/>
    <property type="project" value="InterPro"/>
</dbReference>
<sequence length="291" mass="31751">MKLRTESLGKKYTEDVWGIRDVSLELDEGIHGLLGPNGAGKSTLMSILTTVMKPTSGTAFWEGTNILESPDTVRSVLGYLPQNFGVYPDLTLEEFLEYMAALRGLDSETASARTDEMISLTNLVDVRNRKLKTFSGGMRQRVGIAQALLNDPDLLIADEPTVGLDPEERVRLRSALSNTAAGRVVILSTHIVPDVEATANKIAILDEGRLVTHANVEELVSHVTGNVYECLVPRSELSTLREEYQVCSSVQRADGVKARLIAETPPTDDATPVSPTLEDAYLQRIDQQDGG</sequence>
<dbReference type="PANTHER" id="PTHR43335:SF2">
    <property type="entry name" value="ABC TRANSPORTER, ATP-BINDING PROTEIN"/>
    <property type="match status" value="1"/>
</dbReference>
<dbReference type="Pfam" id="PF00005">
    <property type="entry name" value="ABC_tran"/>
    <property type="match status" value="1"/>
</dbReference>
<dbReference type="PROSITE" id="PS50893">
    <property type="entry name" value="ABC_TRANSPORTER_2"/>
    <property type="match status" value="1"/>
</dbReference>
<evidence type="ECO:0000256" key="1">
    <source>
        <dbReference type="ARBA" id="ARBA00005417"/>
    </source>
</evidence>
<dbReference type="InterPro" id="IPR027417">
    <property type="entry name" value="P-loop_NTPase"/>
</dbReference>
<keyword evidence="3" id="KW-0547">Nucleotide-binding</keyword>
<keyword evidence="4 6" id="KW-0067">ATP-binding</keyword>
<dbReference type="InterPro" id="IPR017871">
    <property type="entry name" value="ABC_transporter-like_CS"/>
</dbReference>
<dbReference type="Proteomes" id="UP000027075">
    <property type="component" value="Chromosome"/>
</dbReference>
<gene>
    <name evidence="6" type="ORF">BM92_10290</name>
    <name evidence="7" type="ORF">E6P09_02115</name>
</gene>
<dbReference type="PANTHER" id="PTHR43335">
    <property type="entry name" value="ABC TRANSPORTER, ATP-BINDING PROTEIN"/>
    <property type="match status" value="1"/>
</dbReference>